<accession>A0AAV2TAT3</accession>
<dbReference type="InterPro" id="IPR022413">
    <property type="entry name" value="ATP-guanido_PTrfase_N"/>
</dbReference>
<reference evidence="11" key="1">
    <citation type="submission" date="2024-06" db="EMBL/GenBank/DDBJ databases">
        <authorList>
            <person name="Liu X."/>
            <person name="Lenzi L."/>
            <person name="Haldenby T S."/>
            <person name="Uol C."/>
        </authorList>
    </citation>
    <scope>NUCLEOTIDE SEQUENCE</scope>
</reference>
<evidence type="ECO:0000256" key="3">
    <source>
        <dbReference type="ARBA" id="ARBA00022741"/>
    </source>
</evidence>
<evidence type="ECO:0000256" key="5">
    <source>
        <dbReference type="ARBA" id="ARBA00022840"/>
    </source>
</evidence>
<evidence type="ECO:0000256" key="7">
    <source>
        <dbReference type="PROSITE-ProRule" id="PRU00843"/>
    </source>
</evidence>
<feature type="domain" description="Phosphagen kinase N-terminal" evidence="9">
    <location>
        <begin position="966"/>
        <end position="1048"/>
    </location>
</feature>
<keyword evidence="4 7" id="KW-0418">Kinase</keyword>
<evidence type="ECO:0000313" key="11">
    <source>
        <dbReference type="EMBL" id="CAL5133396.1"/>
    </source>
</evidence>
<feature type="region of interest" description="Disordered" evidence="8">
    <location>
        <begin position="160"/>
        <end position="190"/>
    </location>
</feature>
<dbReference type="Gene3D" id="1.10.135.10">
    <property type="entry name" value="ATP:guanido phosphotransferase, N-terminal domain"/>
    <property type="match status" value="1"/>
</dbReference>
<evidence type="ECO:0000256" key="8">
    <source>
        <dbReference type="SAM" id="MobiDB-lite"/>
    </source>
</evidence>
<comment type="similarity">
    <text evidence="1 6">Belongs to the ATP:guanido phosphotransferase family.</text>
</comment>
<keyword evidence="5 7" id="KW-0067">ATP-binding</keyword>
<dbReference type="GO" id="GO:0004111">
    <property type="term" value="F:creatine kinase activity"/>
    <property type="evidence" value="ECO:0007669"/>
    <property type="project" value="InterPro"/>
</dbReference>
<dbReference type="SUPFAM" id="SSF48034">
    <property type="entry name" value="Guanido kinase N-terminal domain"/>
    <property type="match status" value="1"/>
</dbReference>
<evidence type="ECO:0000256" key="2">
    <source>
        <dbReference type="ARBA" id="ARBA00022679"/>
    </source>
</evidence>
<dbReference type="SUPFAM" id="SSF55931">
    <property type="entry name" value="Glutamine synthetase/guanido kinase"/>
    <property type="match status" value="1"/>
</dbReference>
<evidence type="ECO:0000259" key="10">
    <source>
        <dbReference type="PROSITE" id="PS51510"/>
    </source>
</evidence>
<dbReference type="PANTHER" id="PTHR11547">
    <property type="entry name" value="ARGININE OR CREATINE KINASE"/>
    <property type="match status" value="1"/>
</dbReference>
<dbReference type="InterPro" id="IPR036802">
    <property type="entry name" value="ATP-guanido_PTrfase_N_sf"/>
</dbReference>
<dbReference type="PANTHER" id="PTHR11547:SF38">
    <property type="entry name" value="ARGININE KINASE 1-RELATED"/>
    <property type="match status" value="1"/>
</dbReference>
<evidence type="ECO:0000256" key="4">
    <source>
        <dbReference type="ARBA" id="ARBA00022777"/>
    </source>
</evidence>
<dbReference type="InterPro" id="IPR000749">
    <property type="entry name" value="ATP-guanido_PTrfase"/>
</dbReference>
<organism evidence="11 12">
    <name type="scientific">Calicophoron daubneyi</name>
    <name type="common">Rumen fluke</name>
    <name type="synonym">Paramphistomum daubneyi</name>
    <dbReference type="NCBI Taxonomy" id="300641"/>
    <lineage>
        <taxon>Eukaryota</taxon>
        <taxon>Metazoa</taxon>
        <taxon>Spiralia</taxon>
        <taxon>Lophotrochozoa</taxon>
        <taxon>Platyhelminthes</taxon>
        <taxon>Trematoda</taxon>
        <taxon>Digenea</taxon>
        <taxon>Plagiorchiida</taxon>
        <taxon>Pronocephalata</taxon>
        <taxon>Paramphistomoidea</taxon>
        <taxon>Paramphistomidae</taxon>
        <taxon>Calicophoron</taxon>
    </lineage>
</organism>
<dbReference type="Gene3D" id="3.30.590.10">
    <property type="entry name" value="Glutamine synthetase/guanido kinase, catalytic domain"/>
    <property type="match status" value="1"/>
</dbReference>
<dbReference type="GO" id="GO:0005615">
    <property type="term" value="C:extracellular space"/>
    <property type="evidence" value="ECO:0007669"/>
    <property type="project" value="TreeGrafter"/>
</dbReference>
<feature type="binding site" evidence="7">
    <location>
        <begin position="1243"/>
        <end position="1247"/>
    </location>
    <ligand>
        <name>ATP</name>
        <dbReference type="ChEBI" id="CHEBI:30616"/>
    </ligand>
</feature>
<keyword evidence="2 7" id="KW-0808">Transferase</keyword>
<comment type="caution">
    <text evidence="7">Lacks conserved residue(s) required for the propagation of feature annotation.</text>
</comment>
<name>A0AAV2TAT3_CALDB</name>
<keyword evidence="3 7" id="KW-0547">Nucleotide-binding</keyword>
<feature type="compositionally biased region" description="Polar residues" evidence="8">
    <location>
        <begin position="173"/>
        <end position="190"/>
    </location>
</feature>
<feature type="binding site" evidence="7">
    <location>
        <begin position="1272"/>
        <end position="1277"/>
    </location>
    <ligand>
        <name>ATP</name>
        <dbReference type="ChEBI" id="CHEBI:30616"/>
    </ligand>
</feature>
<sequence length="1322" mass="148254">MCLENFFTACSSRHCALVLDQKSTSKGLVANHCDDNLTNTSNVETPPILRSAIPSPRLLLPDDGDEQANRNTCVIFCPTEEEFINFSCSGDLDYTEKNSKNRRAGHILLEKNRQTDLTGFATLFLHEENTLLLTLAENPWHRLASVGWTEEHDCRDEKIKTPGGPPKFLPSSGEYSSLPNPSSTTIVGENAPLTSTTAGVRWTLYEQELENLGSETGVSNVANREQDELTRPRTPTHFSLEANSEVLLQQYSSVSAFNDPRGGYTSTTRDVRWTQVEQETTAENVLRTLAVPNSGRLGIIASKYRDQTSRNTHLPNASISFSESVPIGAVWPLIVSAPSHCKATWVRTSRTEKSCERRANAVPTLYDHSIPMLSKDIPYRTRTPNEMVWRAEHSDTAHRLYTPYCPSPSVYNGNSSTSLAVQHSPFRNISSDQLSTSPTLIGASREVNCSQCESPIKLTRNVGTQTYKPFEMNSVNHFRSAVNCVFTTSPVGSEPAPINFRCSVACEVKGSFRSENSPRTDLITESQGDALIKMPESSTLFALRKSSFATTEKLAPLRIREPSIKQPSGFIPFERIHVPSVSISSKAFRSTRLPEFADLDMNSLDELSFDRTSTVLSTEGEKLSKRKAVFRCTYVEVCLCRNLESVAPPPSLSSAESHMVYTLLDHKLHNAVATRFVTYNSNRTNTTDSTDLICDPSHPSEGSVMENVFDRTKRSKSDTTFSCEQCLKINSRRMSFINTSLLARRRMATFYRRNIPGGVYVFTQGPRHVRPPKPWWDHIRNVKKSSEYRSVAAWKIDSLNLIVGGLINYDHHLQIVVSSNDGRFGIAHVQAASLLAEIIGKGTRYTGGTRWNHSTQKTGCETCDDSIRMHFRSAPLARLIGCIGEDMSSALGVEELGLGICVIPKNNTVSSKGYETIVMYTKHSHYFTARDRITRVLKGVNRLRALAAELARSSHGKQKDVSPVESLDFLVRKINCVPDNSLNFTKRYLTAELVEEMKGKSTSYHGELSHCIRGAAYCRESIYPRATDPEAYEVFARLFEPILMEINLLTHPRNQPPSAYHLPDSLCPKIKIVGVLSYRVQFSRSLRNFGFSAVLSQQDFTSIEAICKNALLSWREEGVGSWYPLADMREQHPGLYESLVRKELLMPEHNAVRKAEGVYRYWPQGRSIYVAPQIHQNCDLVAQINGNEHLKVICVDWTGKRPRLAFNRAVRLITWLDSQLKFSRSPQWGFLNAVPCYVGTGMQVIAKVKFPGAVRSISSIEQLCARNLLRLIPLSPTAVPIFQRTFEIKLLTSFGKRENELMLLFLNSLAKICRSEVKIFQD</sequence>
<dbReference type="GO" id="GO:0005524">
    <property type="term" value="F:ATP binding"/>
    <property type="evidence" value="ECO:0007669"/>
    <property type="project" value="UniProtKB-UniRule"/>
</dbReference>
<feature type="domain" description="Phosphagen kinase C-terminal" evidence="10">
    <location>
        <begin position="1074"/>
        <end position="1319"/>
    </location>
</feature>
<protein>
    <submittedName>
        <fullName evidence="11">Uncharacterized protein</fullName>
    </submittedName>
</protein>
<comment type="caution">
    <text evidence="11">The sequence shown here is derived from an EMBL/GenBank/DDBJ whole genome shotgun (WGS) entry which is preliminary data.</text>
</comment>
<dbReference type="InterPro" id="IPR022414">
    <property type="entry name" value="ATP-guanido_PTrfase_cat"/>
</dbReference>
<evidence type="ECO:0000313" key="12">
    <source>
        <dbReference type="Proteomes" id="UP001497525"/>
    </source>
</evidence>
<dbReference type="EMBL" id="CAXLJL010000156">
    <property type="protein sequence ID" value="CAL5133396.1"/>
    <property type="molecule type" value="Genomic_DNA"/>
</dbReference>
<dbReference type="PROSITE" id="PS51510">
    <property type="entry name" value="PHOSPHAGEN_KINASE_C"/>
    <property type="match status" value="1"/>
</dbReference>
<evidence type="ECO:0000256" key="6">
    <source>
        <dbReference type="PROSITE-ProRule" id="PRU00842"/>
    </source>
</evidence>
<gene>
    <name evidence="11" type="ORF">CDAUBV1_LOCUS6643</name>
</gene>
<dbReference type="GO" id="GO:0046314">
    <property type="term" value="P:phosphocreatine biosynthetic process"/>
    <property type="evidence" value="ECO:0007669"/>
    <property type="project" value="InterPro"/>
</dbReference>
<dbReference type="Pfam" id="PF00217">
    <property type="entry name" value="ATP-gua_Ptrans"/>
    <property type="match status" value="1"/>
</dbReference>
<dbReference type="Pfam" id="PF02807">
    <property type="entry name" value="ATP-gua_PtransN"/>
    <property type="match status" value="1"/>
</dbReference>
<evidence type="ECO:0000259" key="9">
    <source>
        <dbReference type="PROSITE" id="PS51509"/>
    </source>
</evidence>
<dbReference type="InterPro" id="IPR014746">
    <property type="entry name" value="Gln_synth/guanido_kin_cat_dom"/>
</dbReference>
<feature type="binding site" evidence="7">
    <location>
        <begin position="1077"/>
        <end position="1081"/>
    </location>
    <ligand>
        <name>ATP</name>
        <dbReference type="ChEBI" id="CHEBI:30616"/>
    </ligand>
</feature>
<evidence type="ECO:0000256" key="1">
    <source>
        <dbReference type="ARBA" id="ARBA00006798"/>
    </source>
</evidence>
<dbReference type="Proteomes" id="UP001497525">
    <property type="component" value="Unassembled WGS sequence"/>
</dbReference>
<dbReference type="PROSITE" id="PS51509">
    <property type="entry name" value="PHOSPHAGEN_KINASE_N"/>
    <property type="match status" value="1"/>
</dbReference>
<proteinExistence type="inferred from homology"/>